<reference evidence="1 2" key="1">
    <citation type="submission" date="2019-03" db="EMBL/GenBank/DDBJ databases">
        <title>Genomic Encyclopedia of Type Strains, Phase IV (KMG-IV): sequencing the most valuable type-strain genomes for metagenomic binning, comparative biology and taxonomic classification.</title>
        <authorList>
            <person name="Goeker M."/>
        </authorList>
    </citation>
    <scope>NUCLEOTIDE SEQUENCE [LARGE SCALE GENOMIC DNA]</scope>
    <source>
        <strain evidence="1 2">DSM 15505</strain>
    </source>
</reference>
<dbReference type="Proteomes" id="UP000295830">
    <property type="component" value="Unassembled WGS sequence"/>
</dbReference>
<protein>
    <submittedName>
        <fullName evidence="1">Uncharacterized protein</fullName>
    </submittedName>
</protein>
<dbReference type="EMBL" id="SOAX01000003">
    <property type="protein sequence ID" value="TDT41506.1"/>
    <property type="molecule type" value="Genomic_DNA"/>
</dbReference>
<accession>A0A4R7JUI4</accession>
<dbReference type="RefSeq" id="WP_133735869.1">
    <property type="nucleotide sequence ID" value="NZ_SOAX01000003.1"/>
</dbReference>
<sequence>MRFTYPAEKLNEARACLMLPHLEGEEGSIANAFHACHLGLKGIETEEVSPFLDESAKDWIKVIQGMMNTEKVEDEKGEGAWIVKARSLSVEERLQLSRCVDELASWFDMHEDDDV</sequence>
<evidence type="ECO:0000313" key="1">
    <source>
        <dbReference type="EMBL" id="TDT41506.1"/>
    </source>
</evidence>
<organism evidence="1 2">
    <name type="scientific">Halospina denitrificans</name>
    <dbReference type="NCBI Taxonomy" id="332522"/>
    <lineage>
        <taxon>Bacteria</taxon>
        <taxon>Pseudomonadati</taxon>
        <taxon>Pseudomonadota</taxon>
        <taxon>Gammaproteobacteria</taxon>
        <taxon>Halospina</taxon>
    </lineage>
</organism>
<comment type="caution">
    <text evidence="1">The sequence shown here is derived from an EMBL/GenBank/DDBJ whole genome shotgun (WGS) entry which is preliminary data.</text>
</comment>
<dbReference type="AlphaFoldDB" id="A0A4R7JUI4"/>
<name>A0A4R7JUI4_9GAMM</name>
<proteinExistence type="predicted"/>
<evidence type="ECO:0000313" key="2">
    <source>
        <dbReference type="Proteomes" id="UP000295830"/>
    </source>
</evidence>
<gene>
    <name evidence="1" type="ORF">DES49_1601</name>
</gene>
<keyword evidence="2" id="KW-1185">Reference proteome</keyword>
<dbReference type="OrthoDB" id="8562690at2"/>